<gene>
    <name evidence="3" type="ORF">DKW60_06870</name>
</gene>
<evidence type="ECO:0000313" key="3">
    <source>
        <dbReference type="EMBL" id="PWQ99150.1"/>
    </source>
</evidence>
<evidence type="ECO:0000259" key="2">
    <source>
        <dbReference type="Pfam" id="PF04101"/>
    </source>
</evidence>
<keyword evidence="3" id="KW-0808">Transferase</keyword>
<dbReference type="AlphaFoldDB" id="A0A317CRU2"/>
<evidence type="ECO:0000256" key="1">
    <source>
        <dbReference type="SAM" id="MobiDB-lite"/>
    </source>
</evidence>
<dbReference type="OrthoDB" id="7186565at2"/>
<protein>
    <submittedName>
        <fullName evidence="3">Glycosyl transferase family 28</fullName>
    </submittedName>
</protein>
<evidence type="ECO:0000313" key="4">
    <source>
        <dbReference type="Proteomes" id="UP000245539"/>
    </source>
</evidence>
<sequence>MIFVAVGTQFSFDRLIQYMDEWARDNEETVVAQIGEGSYEPKHMQWERFLNGDQYNKNIKESSVFVSHAGMGNIISARENQTPIIVINRQYELGEHRNNHQAEGLLWMGKLPGVYTADTQETLYSQLESRDAMESPEESDNQNRQKLVSFLGDYIDGSIT</sequence>
<dbReference type="Proteomes" id="UP000245539">
    <property type="component" value="Unassembled WGS sequence"/>
</dbReference>
<dbReference type="GO" id="GO:0016758">
    <property type="term" value="F:hexosyltransferase activity"/>
    <property type="evidence" value="ECO:0007669"/>
    <property type="project" value="InterPro"/>
</dbReference>
<feature type="domain" description="Glycosyl transferase family 28 C-terminal" evidence="2">
    <location>
        <begin position="1"/>
        <end position="103"/>
    </location>
</feature>
<dbReference type="EMBL" id="QGKM01000013">
    <property type="protein sequence ID" value="PWQ99150.1"/>
    <property type="molecule type" value="Genomic_DNA"/>
</dbReference>
<dbReference type="Gene3D" id="3.40.50.2000">
    <property type="entry name" value="Glycogen Phosphorylase B"/>
    <property type="match status" value="1"/>
</dbReference>
<dbReference type="Pfam" id="PF04101">
    <property type="entry name" value="Glyco_tran_28_C"/>
    <property type="match status" value="1"/>
</dbReference>
<proteinExistence type="predicted"/>
<feature type="region of interest" description="Disordered" evidence="1">
    <location>
        <begin position="126"/>
        <end position="146"/>
    </location>
</feature>
<comment type="caution">
    <text evidence="3">The sequence shown here is derived from an EMBL/GenBank/DDBJ whole genome shotgun (WGS) entry which is preliminary data.</text>
</comment>
<organism evidence="3 4">
    <name type="scientific">Leucothrix pacifica</name>
    <dbReference type="NCBI Taxonomy" id="1247513"/>
    <lineage>
        <taxon>Bacteria</taxon>
        <taxon>Pseudomonadati</taxon>
        <taxon>Pseudomonadota</taxon>
        <taxon>Gammaproteobacteria</taxon>
        <taxon>Thiotrichales</taxon>
        <taxon>Thiotrichaceae</taxon>
        <taxon>Leucothrix</taxon>
    </lineage>
</organism>
<dbReference type="InterPro" id="IPR007235">
    <property type="entry name" value="Glyco_trans_28_C"/>
</dbReference>
<keyword evidence="4" id="KW-1185">Reference proteome</keyword>
<dbReference type="RefSeq" id="WP_109836911.1">
    <property type="nucleotide sequence ID" value="NZ_QGKM01000013.1"/>
</dbReference>
<name>A0A317CRU2_9GAMM</name>
<accession>A0A317CRU2</accession>
<reference evidence="3 4" key="1">
    <citation type="submission" date="2018-05" db="EMBL/GenBank/DDBJ databases">
        <title>Leucothrix arctica sp. nov., isolated from Arctic seawater.</title>
        <authorList>
            <person name="Choi A."/>
            <person name="Baek K."/>
        </authorList>
    </citation>
    <scope>NUCLEOTIDE SEQUENCE [LARGE SCALE GENOMIC DNA]</scope>
    <source>
        <strain evidence="3 4">JCM 18388</strain>
    </source>
</reference>